<sequence>MGFHENLKKLRYINKMRQCDVADLADISRSIISYYELGKANPTLENLNKLANVFGITVELLMSDNLDIYLLENEVKYREKTNKENLEKSNLNKNSVEHLYRIKESYLNELKNLQDQTKEKIIEIYKIEKTIELIENEYK</sequence>
<dbReference type="RefSeq" id="WP_172685577.1">
    <property type="nucleotide sequence ID" value="NZ_KJ776578.1"/>
</dbReference>
<dbReference type="CDD" id="cd00093">
    <property type="entry name" value="HTH_XRE"/>
    <property type="match status" value="1"/>
</dbReference>
<dbReference type="Pfam" id="PF01381">
    <property type="entry name" value="HTH_3"/>
    <property type="match status" value="1"/>
</dbReference>
<geneLocation type="plasmid" evidence="5">
    <name>pCDC5900</name>
</geneLocation>
<reference evidence="4" key="1">
    <citation type="journal article" date="2014" name="Genome Biol. Evol.">
        <title>Three classes of plasmid (47-63 kb) carry the type B neurotoxin gene cluster of group II Clostridium botulinum.</title>
        <authorList>
            <person name="Carter A.T."/>
            <person name="Austin J.W."/>
            <person name="Weedmark K.A."/>
            <person name="Corbett C."/>
            <person name="Peck M.W."/>
        </authorList>
    </citation>
    <scope>NUCLEOTIDE SEQUENCE</scope>
    <source>
        <strain evidence="4">CDC3875</strain>
        <strain evidence="7">CDC3897</strain>
        <strain evidence="5">CDC5900</strain>
        <strain evidence="6">IFR_05/025</strain>
        <plasmid evidence="6">p05/025</plasmid>
        <plasmid evidence="4">pCDC3875</plasmid>
        <plasmid evidence="7">pCDC3897</plasmid>
        <plasmid evidence="5">pCDC5900</plasmid>
    </source>
</reference>
<proteinExistence type="predicted"/>
<keyword evidence="1" id="KW-0238">DNA-binding</keyword>
<feature type="domain" description="HTH cro/C1-type" evidence="3">
    <location>
        <begin position="7"/>
        <end position="61"/>
    </location>
</feature>
<geneLocation type="plasmid" evidence="4">
    <name>pCDC3875</name>
</geneLocation>
<organism evidence="4">
    <name type="scientific">Clostridium botulinum</name>
    <dbReference type="NCBI Taxonomy" id="1491"/>
    <lineage>
        <taxon>Bacteria</taxon>
        <taxon>Bacillati</taxon>
        <taxon>Bacillota</taxon>
        <taxon>Clostridia</taxon>
        <taxon>Eubacteriales</taxon>
        <taxon>Clostridiaceae</taxon>
        <taxon>Clostridium</taxon>
    </lineage>
</organism>
<accession>A0A0A0UZP4</accession>
<dbReference type="PANTHER" id="PTHR46558:SF11">
    <property type="entry name" value="HTH-TYPE TRANSCRIPTIONAL REGULATOR XRE"/>
    <property type="match status" value="1"/>
</dbReference>
<geneLocation type="plasmid" evidence="7">
    <name>pCDC3897</name>
</geneLocation>
<evidence type="ECO:0000259" key="3">
    <source>
        <dbReference type="PROSITE" id="PS50943"/>
    </source>
</evidence>
<keyword evidence="4" id="KW-0614">Plasmid</keyword>
<dbReference type="InterPro" id="IPR001387">
    <property type="entry name" value="Cro/C1-type_HTH"/>
</dbReference>
<dbReference type="PANTHER" id="PTHR46558">
    <property type="entry name" value="TRACRIPTIONAL REGULATORY PROTEIN-RELATED-RELATED"/>
    <property type="match status" value="1"/>
</dbReference>
<dbReference type="EMBL" id="KJ776580">
    <property type="protein sequence ID" value="AIW54722.1"/>
    <property type="molecule type" value="Genomic_DNA"/>
</dbReference>
<evidence type="ECO:0000256" key="1">
    <source>
        <dbReference type="ARBA" id="ARBA00023125"/>
    </source>
</evidence>
<dbReference type="AlphaFoldDB" id="A0A0A0UZP4"/>
<evidence type="ECO:0000313" key="4">
    <source>
        <dbReference type="EMBL" id="AIW54602.1"/>
    </source>
</evidence>
<geneLocation type="plasmid" evidence="6">
    <name>p05/025</name>
</geneLocation>
<protein>
    <submittedName>
        <fullName evidence="4 6">Putative phage LexA repressor DNA binding protein</fullName>
    </submittedName>
</protein>
<dbReference type="GO" id="GO:0003677">
    <property type="term" value="F:DNA binding"/>
    <property type="evidence" value="ECO:0007669"/>
    <property type="project" value="UniProtKB-KW"/>
</dbReference>
<evidence type="ECO:0000313" key="6">
    <source>
        <dbReference type="EMBL" id="AIW54784.1"/>
    </source>
</evidence>
<dbReference type="EMBL" id="KJ776582">
    <property type="protein sequence ID" value="AIW54851.1"/>
    <property type="molecule type" value="Genomic_DNA"/>
</dbReference>
<dbReference type="Gene3D" id="1.10.260.40">
    <property type="entry name" value="lambda repressor-like DNA-binding domains"/>
    <property type="match status" value="1"/>
</dbReference>
<evidence type="ECO:0000256" key="2">
    <source>
        <dbReference type="SAM" id="Coils"/>
    </source>
</evidence>
<keyword evidence="2" id="KW-0175">Coiled coil</keyword>
<dbReference type="EMBL" id="KJ776578">
    <property type="protein sequence ID" value="AIW54602.1"/>
    <property type="molecule type" value="Genomic_DNA"/>
</dbReference>
<feature type="coiled-coil region" evidence="2">
    <location>
        <begin position="96"/>
        <end position="123"/>
    </location>
</feature>
<dbReference type="InterPro" id="IPR010982">
    <property type="entry name" value="Lambda_DNA-bd_dom_sf"/>
</dbReference>
<dbReference type="EMBL" id="KJ776581">
    <property type="protein sequence ID" value="AIW54784.1"/>
    <property type="molecule type" value="Genomic_DNA"/>
</dbReference>
<dbReference type="SMART" id="SM00530">
    <property type="entry name" value="HTH_XRE"/>
    <property type="match status" value="1"/>
</dbReference>
<evidence type="ECO:0000313" key="5">
    <source>
        <dbReference type="EMBL" id="AIW54722.1"/>
    </source>
</evidence>
<evidence type="ECO:0000313" key="7">
    <source>
        <dbReference type="EMBL" id="AIW54851.1"/>
    </source>
</evidence>
<name>A0A0A0UZP4_CLOBO</name>
<dbReference type="SUPFAM" id="SSF47413">
    <property type="entry name" value="lambda repressor-like DNA-binding domains"/>
    <property type="match status" value="1"/>
</dbReference>
<dbReference type="PROSITE" id="PS50943">
    <property type="entry name" value="HTH_CROC1"/>
    <property type="match status" value="1"/>
</dbReference>